<feature type="binding site" evidence="20">
    <location>
        <position position="729"/>
    </location>
    <ligand>
        <name>ATP</name>
        <dbReference type="ChEBI" id="CHEBI:30616"/>
    </ligand>
</feature>
<dbReference type="FunFam" id="3.80.10.10:FF:000416">
    <property type="entry name" value="Probable leucine-rich repeat receptor-like protein kinase At5g63930"/>
    <property type="match status" value="1"/>
</dbReference>
<protein>
    <recommendedName>
        <fullName evidence="2">non-specific serine/threonine protein kinase</fullName>
        <ecNumber evidence="2">2.7.11.1</ecNumber>
    </recommendedName>
</protein>
<evidence type="ECO:0000256" key="5">
    <source>
        <dbReference type="ARBA" id="ARBA00022553"/>
    </source>
</evidence>
<dbReference type="SMART" id="SM00369">
    <property type="entry name" value="LRR_TYP"/>
    <property type="match status" value="11"/>
</dbReference>
<keyword evidence="9 22" id="KW-0732">Signal</keyword>
<evidence type="ECO:0000256" key="16">
    <source>
        <dbReference type="ARBA" id="ARBA00023170"/>
    </source>
</evidence>
<dbReference type="Pfam" id="PF00560">
    <property type="entry name" value="LRR_1"/>
    <property type="match status" value="8"/>
</dbReference>
<dbReference type="SUPFAM" id="SSF52058">
    <property type="entry name" value="L domain-like"/>
    <property type="match status" value="1"/>
</dbReference>
<keyword evidence="4" id="KW-0723">Serine/threonine-protein kinase</keyword>
<dbReference type="Proteomes" id="UP000327439">
    <property type="component" value="Chromosome A06"/>
</dbReference>
<dbReference type="EC" id="2.7.11.1" evidence="2"/>
<keyword evidence="11 20" id="KW-0547">Nucleotide-binding</keyword>
<keyword evidence="16" id="KW-0675">Receptor</keyword>
<evidence type="ECO:0000259" key="23">
    <source>
        <dbReference type="PROSITE" id="PS50011"/>
    </source>
</evidence>
<dbReference type="FunFam" id="3.30.200.20:FF:000309">
    <property type="entry name" value="Leucine-rich repeat receptor protein kinase MSP1"/>
    <property type="match status" value="1"/>
</dbReference>
<evidence type="ECO:0000256" key="13">
    <source>
        <dbReference type="ARBA" id="ARBA00022840"/>
    </source>
</evidence>
<reference evidence="25" key="1">
    <citation type="journal article" date="2020" name="Nat. Genet.">
        <title>Genomic diversifications of five Gossypium allopolyploid species and their impact on cotton improvement.</title>
        <authorList>
            <person name="Chen Z.J."/>
            <person name="Sreedasyam A."/>
            <person name="Ando A."/>
            <person name="Song Q."/>
            <person name="De Santiago L.M."/>
            <person name="Hulse-Kemp A.M."/>
            <person name="Ding M."/>
            <person name="Ye W."/>
            <person name="Kirkbride R.C."/>
            <person name="Jenkins J."/>
            <person name="Plott C."/>
            <person name="Lovell J."/>
            <person name="Lin Y.M."/>
            <person name="Vaughn R."/>
            <person name="Liu B."/>
            <person name="Simpson S."/>
            <person name="Scheffler B.E."/>
            <person name="Wen L."/>
            <person name="Saski C.A."/>
            <person name="Grover C.E."/>
            <person name="Hu G."/>
            <person name="Conover J.L."/>
            <person name="Carlson J.W."/>
            <person name="Shu S."/>
            <person name="Boston L.B."/>
            <person name="Williams M."/>
            <person name="Peterson D.G."/>
            <person name="McGee K."/>
            <person name="Jones D.C."/>
            <person name="Wendel J.F."/>
            <person name="Stelly D.M."/>
            <person name="Grimwood J."/>
            <person name="Schmutz J."/>
        </authorList>
    </citation>
    <scope>NUCLEOTIDE SEQUENCE [LARGE SCALE GENOMIC DNA]</scope>
    <source>
        <strain evidence="25">cv. 3-79</strain>
    </source>
</reference>
<evidence type="ECO:0000256" key="2">
    <source>
        <dbReference type="ARBA" id="ARBA00012513"/>
    </source>
</evidence>
<feature type="domain" description="Protein kinase" evidence="23">
    <location>
        <begin position="700"/>
        <end position="970"/>
    </location>
</feature>
<dbReference type="FunFam" id="3.80.10.10:FF:000400">
    <property type="entry name" value="Nuclear pore complex protein NUP107"/>
    <property type="match status" value="1"/>
</dbReference>
<dbReference type="PRINTS" id="PR00019">
    <property type="entry name" value="LEURICHRPT"/>
</dbReference>
<dbReference type="PANTHER" id="PTHR48005">
    <property type="entry name" value="LEUCINE RICH REPEAT KINASE 2"/>
    <property type="match status" value="1"/>
</dbReference>
<evidence type="ECO:0000256" key="6">
    <source>
        <dbReference type="ARBA" id="ARBA00022614"/>
    </source>
</evidence>
<keyword evidence="3" id="KW-1003">Cell membrane</keyword>
<evidence type="ECO:0000256" key="4">
    <source>
        <dbReference type="ARBA" id="ARBA00022527"/>
    </source>
</evidence>
<feature type="signal peptide" evidence="22">
    <location>
        <begin position="1"/>
        <end position="20"/>
    </location>
</feature>
<feature type="transmembrane region" description="Helical" evidence="21">
    <location>
        <begin position="635"/>
        <end position="659"/>
    </location>
</feature>
<evidence type="ECO:0000256" key="18">
    <source>
        <dbReference type="ARBA" id="ARBA00047899"/>
    </source>
</evidence>
<organism evidence="24 25">
    <name type="scientific">Gossypium barbadense</name>
    <name type="common">Sea Island cotton</name>
    <name type="synonym">Hibiscus barbadensis</name>
    <dbReference type="NCBI Taxonomy" id="3634"/>
    <lineage>
        <taxon>Eukaryota</taxon>
        <taxon>Viridiplantae</taxon>
        <taxon>Streptophyta</taxon>
        <taxon>Embryophyta</taxon>
        <taxon>Tracheophyta</taxon>
        <taxon>Spermatophyta</taxon>
        <taxon>Magnoliopsida</taxon>
        <taxon>eudicotyledons</taxon>
        <taxon>Gunneridae</taxon>
        <taxon>Pentapetalae</taxon>
        <taxon>rosids</taxon>
        <taxon>malvids</taxon>
        <taxon>Malvales</taxon>
        <taxon>Malvaceae</taxon>
        <taxon>Malvoideae</taxon>
        <taxon>Gossypium</taxon>
    </lineage>
</organism>
<dbReference type="InterPro" id="IPR055414">
    <property type="entry name" value="LRR_R13L4/SHOC2-like"/>
</dbReference>
<evidence type="ECO:0000256" key="21">
    <source>
        <dbReference type="SAM" id="Phobius"/>
    </source>
</evidence>
<dbReference type="InterPro" id="IPR011009">
    <property type="entry name" value="Kinase-like_dom_sf"/>
</dbReference>
<name>A0A5J5V9I4_GOSBA</name>
<dbReference type="AlphaFoldDB" id="A0A5J5V9I4"/>
<dbReference type="OrthoDB" id="2105857at2759"/>
<evidence type="ECO:0000256" key="20">
    <source>
        <dbReference type="PROSITE-ProRule" id="PRU10141"/>
    </source>
</evidence>
<dbReference type="PANTHER" id="PTHR48005:SF16">
    <property type="entry name" value="MDIS1-INTERACTING RECEPTOR LIKE KINASE 2-LIKE ISOFORM X1"/>
    <property type="match status" value="1"/>
</dbReference>
<dbReference type="InterPro" id="IPR008266">
    <property type="entry name" value="Tyr_kinase_AS"/>
</dbReference>
<dbReference type="GO" id="GO:0009791">
    <property type="term" value="P:post-embryonic development"/>
    <property type="evidence" value="ECO:0007669"/>
    <property type="project" value="UniProtKB-ARBA"/>
</dbReference>
<dbReference type="Gene3D" id="1.10.510.10">
    <property type="entry name" value="Transferase(Phosphotransferase) domain 1"/>
    <property type="match status" value="1"/>
</dbReference>
<keyword evidence="10" id="KW-0677">Repeat</keyword>
<comment type="catalytic activity">
    <reaction evidence="19">
        <text>L-seryl-[protein] + ATP = O-phospho-L-seryl-[protein] + ADP + H(+)</text>
        <dbReference type="Rhea" id="RHEA:17989"/>
        <dbReference type="Rhea" id="RHEA-COMP:9863"/>
        <dbReference type="Rhea" id="RHEA-COMP:11604"/>
        <dbReference type="ChEBI" id="CHEBI:15378"/>
        <dbReference type="ChEBI" id="CHEBI:29999"/>
        <dbReference type="ChEBI" id="CHEBI:30616"/>
        <dbReference type="ChEBI" id="CHEBI:83421"/>
        <dbReference type="ChEBI" id="CHEBI:456216"/>
        <dbReference type="EC" id="2.7.11.1"/>
    </reaction>
</comment>
<proteinExistence type="predicted"/>
<dbReference type="InterPro" id="IPR032675">
    <property type="entry name" value="LRR_dom_sf"/>
</dbReference>
<dbReference type="Gene3D" id="3.30.200.20">
    <property type="entry name" value="Phosphorylase Kinase, domain 1"/>
    <property type="match status" value="1"/>
</dbReference>
<dbReference type="InterPro" id="IPR051420">
    <property type="entry name" value="Ser_Thr_Kinases_DiverseReg"/>
</dbReference>
<evidence type="ECO:0000256" key="3">
    <source>
        <dbReference type="ARBA" id="ARBA00022475"/>
    </source>
</evidence>
<evidence type="ECO:0000256" key="10">
    <source>
        <dbReference type="ARBA" id="ARBA00022737"/>
    </source>
</evidence>
<comment type="catalytic activity">
    <reaction evidence="18">
        <text>L-threonyl-[protein] + ATP = O-phospho-L-threonyl-[protein] + ADP + H(+)</text>
        <dbReference type="Rhea" id="RHEA:46608"/>
        <dbReference type="Rhea" id="RHEA-COMP:11060"/>
        <dbReference type="Rhea" id="RHEA-COMP:11605"/>
        <dbReference type="ChEBI" id="CHEBI:15378"/>
        <dbReference type="ChEBI" id="CHEBI:30013"/>
        <dbReference type="ChEBI" id="CHEBI:30616"/>
        <dbReference type="ChEBI" id="CHEBI:61977"/>
        <dbReference type="ChEBI" id="CHEBI:456216"/>
        <dbReference type="EC" id="2.7.11.1"/>
    </reaction>
</comment>
<dbReference type="InterPro" id="IPR013210">
    <property type="entry name" value="LRR_N_plant-typ"/>
</dbReference>
<keyword evidence="6" id="KW-0433">Leucine-rich repeat</keyword>
<dbReference type="PROSITE" id="PS00107">
    <property type="entry name" value="PROTEIN_KINASE_ATP"/>
    <property type="match status" value="1"/>
</dbReference>
<keyword evidence="17" id="KW-0325">Glycoprotein</keyword>
<dbReference type="Pfam" id="PF00069">
    <property type="entry name" value="Pkinase"/>
    <property type="match status" value="1"/>
</dbReference>
<evidence type="ECO:0000256" key="12">
    <source>
        <dbReference type="ARBA" id="ARBA00022777"/>
    </source>
</evidence>
<evidence type="ECO:0000313" key="24">
    <source>
        <dbReference type="EMBL" id="KAB2076455.1"/>
    </source>
</evidence>
<keyword evidence="13 20" id="KW-0067">ATP-binding</keyword>
<gene>
    <name evidence="24" type="ORF">ES319_A06G041700v1</name>
</gene>
<dbReference type="InterPro" id="IPR001611">
    <property type="entry name" value="Leu-rich_rpt"/>
</dbReference>
<dbReference type="SUPFAM" id="SSF52047">
    <property type="entry name" value="RNI-like"/>
    <property type="match status" value="1"/>
</dbReference>
<evidence type="ECO:0000256" key="17">
    <source>
        <dbReference type="ARBA" id="ARBA00023180"/>
    </source>
</evidence>
<dbReference type="FunFam" id="3.80.10.10:FF:000719">
    <property type="entry name" value="MDIS1-interacting receptor like kinase 2 isoform A"/>
    <property type="match status" value="1"/>
</dbReference>
<evidence type="ECO:0000256" key="7">
    <source>
        <dbReference type="ARBA" id="ARBA00022679"/>
    </source>
</evidence>
<dbReference type="Pfam" id="PF13855">
    <property type="entry name" value="LRR_8"/>
    <property type="match status" value="1"/>
</dbReference>
<dbReference type="PROSITE" id="PS50011">
    <property type="entry name" value="PROTEIN_KINASE_DOM"/>
    <property type="match status" value="1"/>
</dbReference>
<keyword evidence="8 21" id="KW-0812">Transmembrane</keyword>
<evidence type="ECO:0000313" key="25">
    <source>
        <dbReference type="Proteomes" id="UP000327439"/>
    </source>
</evidence>
<comment type="subcellular location">
    <subcellularLocation>
        <location evidence="1">Cell membrane</location>
        <topology evidence="1">Single-pass type I membrane protein</topology>
    </subcellularLocation>
</comment>
<evidence type="ECO:0000256" key="15">
    <source>
        <dbReference type="ARBA" id="ARBA00023136"/>
    </source>
</evidence>
<evidence type="ECO:0000256" key="14">
    <source>
        <dbReference type="ARBA" id="ARBA00022989"/>
    </source>
</evidence>
<evidence type="ECO:0000256" key="8">
    <source>
        <dbReference type="ARBA" id="ARBA00022692"/>
    </source>
</evidence>
<evidence type="ECO:0000256" key="1">
    <source>
        <dbReference type="ARBA" id="ARBA00004251"/>
    </source>
</evidence>
<accession>A0A5J5V9I4</accession>
<evidence type="ECO:0000256" key="22">
    <source>
        <dbReference type="SAM" id="SignalP"/>
    </source>
</evidence>
<dbReference type="SUPFAM" id="SSF56112">
    <property type="entry name" value="Protein kinase-like (PK-like)"/>
    <property type="match status" value="1"/>
</dbReference>
<dbReference type="FunFam" id="1.10.510.10:FF:000445">
    <property type="entry name" value="MDIS1-interacting receptor like kinase 2"/>
    <property type="match status" value="1"/>
</dbReference>
<dbReference type="InterPro" id="IPR000719">
    <property type="entry name" value="Prot_kinase_dom"/>
</dbReference>
<dbReference type="PROSITE" id="PS51450">
    <property type="entry name" value="LRR"/>
    <property type="match status" value="1"/>
</dbReference>
<dbReference type="InterPro" id="IPR017441">
    <property type="entry name" value="Protein_kinase_ATP_BS"/>
</dbReference>
<dbReference type="GO" id="GO:0004674">
    <property type="term" value="F:protein serine/threonine kinase activity"/>
    <property type="evidence" value="ECO:0007669"/>
    <property type="project" value="UniProtKB-KW"/>
</dbReference>
<dbReference type="EMBL" id="CM018207">
    <property type="protein sequence ID" value="KAB2076455.1"/>
    <property type="molecule type" value="Genomic_DNA"/>
</dbReference>
<evidence type="ECO:0000256" key="9">
    <source>
        <dbReference type="ARBA" id="ARBA00022729"/>
    </source>
</evidence>
<dbReference type="InterPro" id="IPR003591">
    <property type="entry name" value="Leu-rich_rpt_typical-subtyp"/>
</dbReference>
<feature type="chain" id="PRO_5023945455" description="non-specific serine/threonine protein kinase" evidence="22">
    <location>
        <begin position="21"/>
        <end position="970"/>
    </location>
</feature>
<sequence>MKSLTLLAPLLFCVTLLCSSLNVASDSAAEALAILKWKASLQSQNHSVLLSWNTSNNPNTKTSPCAWFGIHCNHADSVIKINLTGYGVKGTLHLFPFLSLPNLAELDLSTNELYGIIPPKISQLSKLTYLDLSFNQFSGQIPPEISHLVHLQTLHLAGNQLNGSIPREIGQLKFLTDLALCSNKLNGCIPASLGKLSRLVSLLLYNNSLSGPIPPELGNLRNLVEVYLDTNRLTGPIPSTFGNLKNLRVLHMFNNSLSGPIPSELGNMESLSEISLYHNNLSGLIPTSFGDLRLLTLAHLYENQLSGPIPEEIGNLNSLIDLELSENQLNGSIPASLGNLSNLEILFLRDNWLSGSIPNEIGNLMKLTMLELDHNNLTGNLPQGICRGGSLEYFTANDNQLTGPIPQGLESLSIARNNLSGTIPAEIGNSRQIQRLDLSSNHLVGEIPKEIAMLISLLDLRLNGNQLSGSVPLELGLMPKLLYLDLSANQLSKSIPETIGNLSMSFYLNLSINQFSQRIPIQVGKLTKLVQLDLRHNMLSGEIPGEFQSLQSLETLNLSHNNLSGEIPASLEKLRGLHTVDISYNELQGPIPNCQAFLNASVQELGGNKGLCGNGRGLPPCTPFSKKGHNNNKTFLVVMFSLLSVSCLLISSIALLFAFKRKKDTDEERQSNASDEIFFSVTPFNGRKLFEEIIRATKDFDAQYCIGKGGYGNVYKAELSSGDVVVVKKFHPLHTGEMADQRQFLNEVRALVETRHRNIVKFYGFCSSAGHSFLVYKYLERGSLASVLSKNEESKKLDWNKRVNIVKGVVNALSYLYHDCSPPIVHRDITSNNILLDLEYEAHLSDFGTAKLLNPESSNWSNIAGTYGYIAPELSYTMQVTEKCDVFSFGVLALELIVGAYPGEFLSNLSILTAESIPLNNVLDQILSPPSPEVVNKLVFILKLAVSCLNINPKSRPTMHTVSQLVFDHI</sequence>
<keyword evidence="14 21" id="KW-1133">Transmembrane helix</keyword>
<dbReference type="PROSITE" id="PS00109">
    <property type="entry name" value="PROTEIN_KINASE_TYR"/>
    <property type="match status" value="1"/>
</dbReference>
<dbReference type="FunFam" id="3.80.10.10:FF:000233">
    <property type="entry name" value="Leucine-rich repeat receptor-like protein kinase TDR"/>
    <property type="match status" value="1"/>
</dbReference>
<dbReference type="Pfam" id="PF23598">
    <property type="entry name" value="LRR_14"/>
    <property type="match status" value="1"/>
</dbReference>
<keyword evidence="5" id="KW-0597">Phosphoprotein</keyword>
<keyword evidence="12" id="KW-0418">Kinase</keyword>
<dbReference type="Pfam" id="PF08263">
    <property type="entry name" value="LRRNT_2"/>
    <property type="match status" value="1"/>
</dbReference>
<keyword evidence="25" id="KW-1185">Reference proteome</keyword>
<dbReference type="Gene3D" id="3.80.10.10">
    <property type="entry name" value="Ribonuclease Inhibitor"/>
    <property type="match status" value="4"/>
</dbReference>
<dbReference type="GO" id="GO:0005524">
    <property type="term" value="F:ATP binding"/>
    <property type="evidence" value="ECO:0007669"/>
    <property type="project" value="UniProtKB-UniRule"/>
</dbReference>
<keyword evidence="15 21" id="KW-0472">Membrane</keyword>
<evidence type="ECO:0000256" key="19">
    <source>
        <dbReference type="ARBA" id="ARBA00048679"/>
    </source>
</evidence>
<evidence type="ECO:0000256" key="11">
    <source>
        <dbReference type="ARBA" id="ARBA00022741"/>
    </source>
</evidence>
<dbReference type="GO" id="GO:0005886">
    <property type="term" value="C:plasma membrane"/>
    <property type="evidence" value="ECO:0007669"/>
    <property type="project" value="UniProtKB-SubCell"/>
</dbReference>
<keyword evidence="7" id="KW-0808">Transferase</keyword>